<dbReference type="EMBL" id="KV417703">
    <property type="protein sequence ID" value="KZP09321.1"/>
    <property type="molecule type" value="Genomic_DNA"/>
</dbReference>
<protein>
    <submittedName>
        <fullName evidence="1">Uncharacterized protein</fullName>
    </submittedName>
</protein>
<keyword evidence="2" id="KW-1185">Reference proteome</keyword>
<accession>A0A165Y8W4</accession>
<dbReference type="AlphaFoldDB" id="A0A165Y8W4"/>
<name>A0A165Y8W4_9AGAM</name>
<evidence type="ECO:0000313" key="1">
    <source>
        <dbReference type="EMBL" id="KZP09321.1"/>
    </source>
</evidence>
<dbReference type="STRING" id="436010.A0A165Y8W4"/>
<dbReference type="Proteomes" id="UP000076532">
    <property type="component" value="Unassembled WGS sequence"/>
</dbReference>
<evidence type="ECO:0000313" key="2">
    <source>
        <dbReference type="Proteomes" id="UP000076532"/>
    </source>
</evidence>
<proteinExistence type="predicted"/>
<dbReference type="OrthoDB" id="6109at2759"/>
<gene>
    <name evidence="1" type="ORF">FIBSPDRAFT_964074</name>
</gene>
<sequence length="441" mass="48014">MMTFVIVRRSHPSSLPAYGSIVDIAFSLVKNGCRCVPELVAATGAGTLSGLTLSQRDLPSKTKRKLHAIGDAWGMWSLPLKQSVKVNGVLSEKPGADPHQTDTSILATDAGIFIATKTARGDINITTCQSYANRHCRCSAVLPAHAIPHAVTNSIVFWSQKIQDVDGNLLRAKIRECSICDPYVLVSEGMTRLVCASTPNMARLGGSTCPSWTTSKATRSGWPSLSRISLQQRRGTDVRNNELKDGLNALRGVCLRSFSELIADGKMDVVRKMSDTTTNLADFVPTTVQYVTSTGGAGSGWFSTHVVRRWQLADAGCVPSAHSCQAHFGFGDRSIIVEHSMSDVANALLTSLAARWKQKRSAFGSIFLLTDVSYLRMHLARPTPDFLQSNFHTAKAGCLGAKCTLLLQSGDKQGGDEEKFTRFFDLLEELTEHHRMARVLD</sequence>
<dbReference type="Gene3D" id="1.20.1280.170">
    <property type="entry name" value="Exocyst complex component Exo70"/>
    <property type="match status" value="1"/>
</dbReference>
<organism evidence="1 2">
    <name type="scientific">Athelia psychrophila</name>
    <dbReference type="NCBI Taxonomy" id="1759441"/>
    <lineage>
        <taxon>Eukaryota</taxon>
        <taxon>Fungi</taxon>
        <taxon>Dikarya</taxon>
        <taxon>Basidiomycota</taxon>
        <taxon>Agaricomycotina</taxon>
        <taxon>Agaricomycetes</taxon>
        <taxon>Agaricomycetidae</taxon>
        <taxon>Atheliales</taxon>
        <taxon>Atheliaceae</taxon>
        <taxon>Athelia</taxon>
    </lineage>
</organism>
<reference evidence="1 2" key="1">
    <citation type="journal article" date="2016" name="Mol. Biol. Evol.">
        <title>Comparative Genomics of Early-Diverging Mushroom-Forming Fungi Provides Insights into the Origins of Lignocellulose Decay Capabilities.</title>
        <authorList>
            <person name="Nagy L.G."/>
            <person name="Riley R."/>
            <person name="Tritt A."/>
            <person name="Adam C."/>
            <person name="Daum C."/>
            <person name="Floudas D."/>
            <person name="Sun H."/>
            <person name="Yadav J.S."/>
            <person name="Pangilinan J."/>
            <person name="Larsson K.H."/>
            <person name="Matsuura K."/>
            <person name="Barry K."/>
            <person name="Labutti K."/>
            <person name="Kuo R."/>
            <person name="Ohm R.A."/>
            <person name="Bhattacharya S.S."/>
            <person name="Shirouzu T."/>
            <person name="Yoshinaga Y."/>
            <person name="Martin F.M."/>
            <person name="Grigoriev I.V."/>
            <person name="Hibbett D.S."/>
        </authorList>
    </citation>
    <scope>NUCLEOTIDE SEQUENCE [LARGE SCALE GENOMIC DNA]</scope>
    <source>
        <strain evidence="1 2">CBS 109695</strain>
    </source>
</reference>